<keyword evidence="2" id="KW-1185">Reference proteome</keyword>
<dbReference type="Proteomes" id="UP001632037">
    <property type="component" value="Unassembled WGS sequence"/>
</dbReference>
<evidence type="ECO:0000313" key="2">
    <source>
        <dbReference type="Proteomes" id="UP001632037"/>
    </source>
</evidence>
<gene>
    <name evidence="1" type="ORF">V7S43_018599</name>
</gene>
<sequence length="171" mass="18905">MLKPLEAKDKDMGPQCRGGIGYSVDLNLIIVEEADHHRVDIVPAIEDAVSRHLDDHFHLLLVDHYQDAARRLDLMGVAGARLGVDRHETGMDLRLSKGVEDHNVTTDHRHHSSSRGVMDHSVGVARGRHVVTTGMEDDHLDVMSSVGHVMDPTAADTLWCTSMKDLTDHGK</sequence>
<organism evidence="1 2">
    <name type="scientific">Phytophthora oleae</name>
    <dbReference type="NCBI Taxonomy" id="2107226"/>
    <lineage>
        <taxon>Eukaryota</taxon>
        <taxon>Sar</taxon>
        <taxon>Stramenopiles</taxon>
        <taxon>Oomycota</taxon>
        <taxon>Peronosporomycetes</taxon>
        <taxon>Peronosporales</taxon>
        <taxon>Peronosporaceae</taxon>
        <taxon>Phytophthora</taxon>
    </lineage>
</organism>
<proteinExistence type="predicted"/>
<evidence type="ECO:0000313" key="1">
    <source>
        <dbReference type="EMBL" id="KAL3656519.1"/>
    </source>
</evidence>
<reference evidence="1 2" key="1">
    <citation type="submission" date="2024-09" db="EMBL/GenBank/DDBJ databases">
        <title>Genome sequencing and assembly of Phytophthora oleae, isolate VK10A, causative agent of rot of olive drupes.</title>
        <authorList>
            <person name="Conti Taguali S."/>
            <person name="Riolo M."/>
            <person name="La Spada F."/>
            <person name="Cacciola S.O."/>
            <person name="Dionisio G."/>
        </authorList>
    </citation>
    <scope>NUCLEOTIDE SEQUENCE [LARGE SCALE GENOMIC DNA]</scope>
    <source>
        <strain evidence="1 2">VK10A</strain>
    </source>
</reference>
<dbReference type="EMBL" id="JBIMZQ010000079">
    <property type="protein sequence ID" value="KAL3656519.1"/>
    <property type="molecule type" value="Genomic_DNA"/>
</dbReference>
<dbReference type="AlphaFoldDB" id="A0ABD3EQN8"/>
<accession>A0ABD3EQN8</accession>
<protein>
    <submittedName>
        <fullName evidence="1">Uncharacterized protein</fullName>
    </submittedName>
</protein>
<comment type="caution">
    <text evidence="1">The sequence shown here is derived from an EMBL/GenBank/DDBJ whole genome shotgun (WGS) entry which is preliminary data.</text>
</comment>
<name>A0ABD3EQN8_9STRA</name>